<keyword evidence="6" id="KW-0997">Cell inner membrane</keyword>
<evidence type="ECO:0000256" key="5">
    <source>
        <dbReference type="ARBA" id="ARBA00022475"/>
    </source>
</evidence>
<evidence type="ECO:0000259" key="18">
    <source>
        <dbReference type="Pfam" id="PF02706"/>
    </source>
</evidence>
<evidence type="ECO:0000256" key="8">
    <source>
        <dbReference type="ARBA" id="ARBA00022692"/>
    </source>
</evidence>
<dbReference type="Pfam" id="PF13614">
    <property type="entry name" value="AAA_31"/>
    <property type="match status" value="1"/>
</dbReference>
<name>A0A510IB21_9VIBR</name>
<feature type="transmembrane region" description="Helical" evidence="17">
    <location>
        <begin position="29"/>
        <end position="49"/>
    </location>
</feature>
<keyword evidence="11" id="KW-0067">ATP-binding</keyword>
<evidence type="ECO:0000256" key="2">
    <source>
        <dbReference type="ARBA" id="ARBA00007316"/>
    </source>
</evidence>
<evidence type="ECO:0000256" key="15">
    <source>
        <dbReference type="ARBA" id="ARBA00051245"/>
    </source>
</evidence>
<dbReference type="Proteomes" id="UP000315115">
    <property type="component" value="Chromosome 2"/>
</dbReference>
<feature type="domain" description="AAA" evidence="19">
    <location>
        <begin position="552"/>
        <end position="681"/>
    </location>
</feature>
<evidence type="ECO:0000256" key="17">
    <source>
        <dbReference type="SAM" id="Phobius"/>
    </source>
</evidence>
<dbReference type="InterPro" id="IPR025669">
    <property type="entry name" value="AAA_dom"/>
</dbReference>
<keyword evidence="5" id="KW-1003">Cell membrane</keyword>
<evidence type="ECO:0000256" key="3">
    <source>
        <dbReference type="ARBA" id="ARBA00008883"/>
    </source>
</evidence>
<keyword evidence="13 17" id="KW-0472">Membrane</keyword>
<dbReference type="InterPro" id="IPR050445">
    <property type="entry name" value="Bact_polysacc_biosynth/exp"/>
</dbReference>
<dbReference type="GO" id="GO:0005886">
    <property type="term" value="C:plasma membrane"/>
    <property type="evidence" value="ECO:0007669"/>
    <property type="project" value="UniProtKB-SubCell"/>
</dbReference>
<feature type="coiled-coil region" evidence="16">
    <location>
        <begin position="222"/>
        <end position="279"/>
    </location>
</feature>
<dbReference type="NCBIfam" id="TIGR01007">
    <property type="entry name" value="eps_fam"/>
    <property type="match status" value="1"/>
</dbReference>
<dbReference type="EC" id="2.7.10.2" evidence="4"/>
<organism evidence="21 22">
    <name type="scientific">Vibrio rotiferianus</name>
    <dbReference type="NCBI Taxonomy" id="190895"/>
    <lineage>
        <taxon>Bacteria</taxon>
        <taxon>Pseudomonadati</taxon>
        <taxon>Pseudomonadota</taxon>
        <taxon>Gammaproteobacteria</taxon>
        <taxon>Vibrionales</taxon>
        <taxon>Vibrionaceae</taxon>
        <taxon>Vibrio</taxon>
    </lineage>
</organism>
<gene>
    <name evidence="21" type="ORF">VroAM7_36160</name>
</gene>
<evidence type="ECO:0000256" key="6">
    <source>
        <dbReference type="ARBA" id="ARBA00022519"/>
    </source>
</evidence>
<comment type="catalytic activity">
    <reaction evidence="15">
        <text>L-tyrosyl-[protein] + ATP = O-phospho-L-tyrosyl-[protein] + ADP + H(+)</text>
        <dbReference type="Rhea" id="RHEA:10596"/>
        <dbReference type="Rhea" id="RHEA-COMP:10136"/>
        <dbReference type="Rhea" id="RHEA-COMP:20101"/>
        <dbReference type="ChEBI" id="CHEBI:15378"/>
        <dbReference type="ChEBI" id="CHEBI:30616"/>
        <dbReference type="ChEBI" id="CHEBI:46858"/>
        <dbReference type="ChEBI" id="CHEBI:61978"/>
        <dbReference type="ChEBI" id="CHEBI:456216"/>
        <dbReference type="EC" id="2.7.10.2"/>
    </reaction>
</comment>
<keyword evidence="8 17" id="KW-0812">Transmembrane</keyword>
<dbReference type="EMBL" id="AP019799">
    <property type="protein sequence ID" value="BBL90963.1"/>
    <property type="molecule type" value="Genomic_DNA"/>
</dbReference>
<dbReference type="Pfam" id="PF02706">
    <property type="entry name" value="Wzz"/>
    <property type="match status" value="1"/>
</dbReference>
<keyword evidence="14" id="KW-0829">Tyrosine-protein kinase</keyword>
<evidence type="ECO:0000256" key="16">
    <source>
        <dbReference type="SAM" id="Coils"/>
    </source>
</evidence>
<feature type="domain" description="Polysaccharide chain length determinant N-terminal" evidence="18">
    <location>
        <begin position="24"/>
        <end position="106"/>
    </location>
</feature>
<dbReference type="RefSeq" id="WP_143693608.1">
    <property type="nucleotide sequence ID" value="NZ_AP019799.1"/>
</dbReference>
<sequence length="727" mass="82421">MNGTHMTSPQSNTAELIRFSLHWQTLKKHWFSIALFTLIFSLACTWHIYSKKSVYQATATLLIQEQQKSALSIEEVYGVDTTQKEYFQTQIVILKSNHIAEKIINEFELTRHPEFTGTSKVKKLFNQLKSIPFVQQALNVSPNPKETSQYTNTFYQALHSYKRKLDIEPIRNTQLVKIHFRSTDPQLATDIANAIGQAYIESNFEAKLVVTQNAASWLTNNASKLEDRLRASELALQNYLLQEGLIDINGIDDIYANELEELNKKLNIAVNKRIEAQTLIELLQSKSSQNLDSLLSINEFANHAQIRDLKHSEAQVQKSLSELSQRYGPKHDKMIQATAQLKSIQSRVRQLIQELSMSKQQDLLAAQAQENLLRTELNNKKSDFQSLGKQKAKYDQLKREVETNKNLYETFLSRQKETTATSDYKNVTARFTDQAIIPLLPVAPKRIKLVAIASIFGFIIACVLTVIIETLRNVVRTPQEVEEKLGVICLGSIPKVKQFKLRKNGIDHRAYNHEKETLFREACRSIRTSLLLKMVNKKQQVIPFTSAIPKEGKTSTAISMAMSLSSMEKVIIVDCDLRRPSVAKRFELPEDSIGLTHHLTMGIPLSDCIYHIDGTELDVLPAGLHAPNPQELLSSPQFKSLIEQLSTKYDRIIIDTPPLLSVSDALILGKIADGLVTVIRYESTKVSLVKLALSKQFNHSIPILGSLITQAQFDIGETQYIKRYAYQ</sequence>
<feature type="coiled-coil region" evidence="16">
    <location>
        <begin position="334"/>
        <end position="361"/>
    </location>
</feature>
<evidence type="ECO:0000259" key="20">
    <source>
        <dbReference type="Pfam" id="PF13807"/>
    </source>
</evidence>
<keyword evidence="9" id="KW-0547">Nucleotide-binding</keyword>
<dbReference type="Pfam" id="PF13807">
    <property type="entry name" value="GNVR"/>
    <property type="match status" value="1"/>
</dbReference>
<evidence type="ECO:0000256" key="10">
    <source>
        <dbReference type="ARBA" id="ARBA00022777"/>
    </source>
</evidence>
<dbReference type="Gene3D" id="3.40.50.300">
    <property type="entry name" value="P-loop containing nucleotide triphosphate hydrolases"/>
    <property type="match status" value="1"/>
</dbReference>
<evidence type="ECO:0000256" key="11">
    <source>
        <dbReference type="ARBA" id="ARBA00022840"/>
    </source>
</evidence>
<keyword evidence="12 17" id="KW-1133">Transmembrane helix</keyword>
<keyword evidence="16" id="KW-0175">Coiled coil</keyword>
<dbReference type="GO" id="GO:0005524">
    <property type="term" value="F:ATP binding"/>
    <property type="evidence" value="ECO:0007669"/>
    <property type="project" value="UniProtKB-KW"/>
</dbReference>
<dbReference type="AlphaFoldDB" id="A0A510IB21"/>
<evidence type="ECO:0000256" key="4">
    <source>
        <dbReference type="ARBA" id="ARBA00011903"/>
    </source>
</evidence>
<dbReference type="InterPro" id="IPR027417">
    <property type="entry name" value="P-loop_NTPase"/>
</dbReference>
<proteinExistence type="inferred from homology"/>
<keyword evidence="7" id="KW-0808">Transferase</keyword>
<dbReference type="PANTHER" id="PTHR32309:SF13">
    <property type="entry name" value="FERRIC ENTEROBACTIN TRANSPORT PROTEIN FEPE"/>
    <property type="match status" value="1"/>
</dbReference>
<feature type="domain" description="Tyrosine-protein kinase G-rich" evidence="20">
    <location>
        <begin position="396"/>
        <end position="466"/>
    </location>
</feature>
<dbReference type="InterPro" id="IPR005702">
    <property type="entry name" value="Wzc-like_C"/>
</dbReference>
<comment type="similarity">
    <text evidence="2">Belongs to the CpsD/CapB family.</text>
</comment>
<accession>A0A510IB21</accession>
<dbReference type="CDD" id="cd05387">
    <property type="entry name" value="BY-kinase"/>
    <property type="match status" value="1"/>
</dbReference>
<evidence type="ECO:0000256" key="1">
    <source>
        <dbReference type="ARBA" id="ARBA00004429"/>
    </source>
</evidence>
<evidence type="ECO:0000256" key="13">
    <source>
        <dbReference type="ARBA" id="ARBA00023136"/>
    </source>
</evidence>
<protein>
    <recommendedName>
        <fullName evidence="4">non-specific protein-tyrosine kinase</fullName>
        <ecNumber evidence="4">2.7.10.2</ecNumber>
    </recommendedName>
</protein>
<evidence type="ECO:0000259" key="19">
    <source>
        <dbReference type="Pfam" id="PF13614"/>
    </source>
</evidence>
<evidence type="ECO:0000313" key="22">
    <source>
        <dbReference type="Proteomes" id="UP000315115"/>
    </source>
</evidence>
<evidence type="ECO:0000256" key="9">
    <source>
        <dbReference type="ARBA" id="ARBA00022741"/>
    </source>
</evidence>
<evidence type="ECO:0000256" key="12">
    <source>
        <dbReference type="ARBA" id="ARBA00022989"/>
    </source>
</evidence>
<evidence type="ECO:0000256" key="14">
    <source>
        <dbReference type="ARBA" id="ARBA00023137"/>
    </source>
</evidence>
<dbReference type="InterPro" id="IPR032807">
    <property type="entry name" value="GNVR"/>
</dbReference>
<reference evidence="22" key="1">
    <citation type="submission" date="2019-07" db="EMBL/GenBank/DDBJ databases">
        <title>Complete Genome Sequences of Vibrion rotiferianus strain AM7.</title>
        <authorList>
            <person name="Miyazaki K."/>
            <person name="Wiseschart A."/>
            <person name="Pootanakit K."/>
            <person name="Ishimori K."/>
            <person name="Kitahara K."/>
        </authorList>
    </citation>
    <scope>NUCLEOTIDE SEQUENCE [LARGE SCALE GENOMIC DNA]</scope>
    <source>
        <strain evidence="22">AM7</strain>
    </source>
</reference>
<dbReference type="InterPro" id="IPR003856">
    <property type="entry name" value="LPS_length_determ_N"/>
</dbReference>
<evidence type="ECO:0000313" key="21">
    <source>
        <dbReference type="EMBL" id="BBL90963.1"/>
    </source>
</evidence>
<comment type="subcellular location">
    <subcellularLocation>
        <location evidence="1">Cell inner membrane</location>
        <topology evidence="1">Multi-pass membrane protein</topology>
    </subcellularLocation>
</comment>
<dbReference type="SUPFAM" id="SSF52540">
    <property type="entry name" value="P-loop containing nucleoside triphosphate hydrolases"/>
    <property type="match status" value="1"/>
</dbReference>
<dbReference type="PANTHER" id="PTHR32309">
    <property type="entry name" value="TYROSINE-PROTEIN KINASE"/>
    <property type="match status" value="1"/>
</dbReference>
<comment type="similarity">
    <text evidence="3">Belongs to the etk/wzc family.</text>
</comment>
<evidence type="ECO:0000256" key="7">
    <source>
        <dbReference type="ARBA" id="ARBA00022679"/>
    </source>
</evidence>
<feature type="transmembrane region" description="Helical" evidence="17">
    <location>
        <begin position="449"/>
        <end position="468"/>
    </location>
</feature>
<dbReference type="GO" id="GO:0004715">
    <property type="term" value="F:non-membrane spanning protein tyrosine kinase activity"/>
    <property type="evidence" value="ECO:0007669"/>
    <property type="project" value="UniProtKB-EC"/>
</dbReference>
<keyword evidence="10" id="KW-0418">Kinase</keyword>